<reference evidence="1 2" key="1">
    <citation type="journal article" date="2019" name="Appl. Microbiol. Biotechnol.">
        <title>Genome sequence of Isaria javanica and comparative genome analysis insights into family S53 peptidase evolution in fungal entomopathogens.</title>
        <authorList>
            <person name="Lin R."/>
            <person name="Zhang X."/>
            <person name="Xin B."/>
            <person name="Zou M."/>
            <person name="Gao Y."/>
            <person name="Qin F."/>
            <person name="Hu Q."/>
            <person name="Xie B."/>
            <person name="Cheng X."/>
        </authorList>
    </citation>
    <scope>NUCLEOTIDE SEQUENCE [LARGE SCALE GENOMIC DNA]</scope>
    <source>
        <strain evidence="1 2">IJ1G</strain>
    </source>
</reference>
<evidence type="ECO:0000313" key="2">
    <source>
        <dbReference type="Proteomes" id="UP000315783"/>
    </source>
</evidence>
<proteinExistence type="predicted"/>
<evidence type="ECO:0000313" key="1">
    <source>
        <dbReference type="EMBL" id="TQV91409.1"/>
    </source>
</evidence>
<name>A0A545UPP4_9HYPO</name>
<dbReference type="AlphaFoldDB" id="A0A545UPP4"/>
<comment type="caution">
    <text evidence="1">The sequence shown here is derived from an EMBL/GenBank/DDBJ whole genome shotgun (WGS) entry which is preliminary data.</text>
</comment>
<accession>A0A545UPP4</accession>
<organism evidence="1 2">
    <name type="scientific">Cordyceps javanica</name>
    <dbReference type="NCBI Taxonomy" id="43265"/>
    <lineage>
        <taxon>Eukaryota</taxon>
        <taxon>Fungi</taxon>
        <taxon>Dikarya</taxon>
        <taxon>Ascomycota</taxon>
        <taxon>Pezizomycotina</taxon>
        <taxon>Sordariomycetes</taxon>
        <taxon>Hypocreomycetidae</taxon>
        <taxon>Hypocreales</taxon>
        <taxon>Cordycipitaceae</taxon>
        <taxon>Cordyceps</taxon>
    </lineage>
</organism>
<gene>
    <name evidence="1" type="ORF">IF1G_09908</name>
</gene>
<keyword evidence="2" id="KW-1185">Reference proteome</keyword>
<dbReference type="Proteomes" id="UP000315783">
    <property type="component" value="Unassembled WGS sequence"/>
</dbReference>
<sequence>MMGTGRGTTRKIEGQNIYLYQRAERLMAQKVGRRAEDDKYVLYSPLLLSLLSKFISCCGGMRKILSGVLFLKNLVRSKKNAEKKAQKSDCKFVTYNFCIESFIRTHVHTRTPCIPMR</sequence>
<protein>
    <submittedName>
        <fullName evidence="1">Uncharacterized protein</fullName>
    </submittedName>
</protein>
<dbReference type="EMBL" id="SPUK01000019">
    <property type="protein sequence ID" value="TQV91409.1"/>
    <property type="molecule type" value="Genomic_DNA"/>
</dbReference>